<sequence>MLKQRFLVHFGTNFITHFLGIIAGIVVARIAGPSVVGVLSYGTAYVSILAFITGIFGSAHIKLVSEGRDQSSCLAVYRRLRGISAIIYFLATLAMFLIQKYLLNYQFESKEIQIVILLSLLAHFLSLYEGYTNVIYTANLKQAKANLPNFYRNIAWHVGRVVIVILGFRAVTLASYNLALSCLVTLYCAYLLKEFPRGKYDKKLAKDYIRISIPALIIVIVNNITHYADKLLLAHYTNTTQLGYYSAAFSLGGMFMLIAMPVSNIFFPLFSKMISMNNWEGVNINIFKYQEFIILFLFPIMCILAITVKDPLLLVLGNRYKPSVTPLIILLFSTYVVLLGLPYGNVITGMGKFYIYAWTNVIKLIIFIISITFFVSPRFLNLGATGLACNQLVLNLTGNLIYLFYTMNYGKVRLFMKNNIRHLVIILISFIAFLGSRYVKNIYEYWWLFYIPLYLIVCYGILITFKLIGKEHWLLLTEALNLKKTLNYAKDEMSNRDV</sequence>
<feature type="transmembrane region" description="Helical" evidence="6">
    <location>
        <begin position="114"/>
        <end position="138"/>
    </location>
</feature>
<dbReference type="PANTHER" id="PTHR30250">
    <property type="entry name" value="PST FAMILY PREDICTED COLANIC ACID TRANSPORTER"/>
    <property type="match status" value="1"/>
</dbReference>
<proteinExistence type="predicted"/>
<keyword evidence="4 6" id="KW-1133">Transmembrane helix</keyword>
<gene>
    <name evidence="7" type="ordered locus">CLOAM0654</name>
</gene>
<organism evidence="7 8">
    <name type="scientific">Cloacimonas acidaminovorans (strain Evry)</name>
    <dbReference type="NCBI Taxonomy" id="459349"/>
    <lineage>
        <taxon>Bacteria</taxon>
        <taxon>Pseudomonadati</taxon>
        <taxon>Candidatus Cloacimonadota</taxon>
        <taxon>Candidatus Cloacimonadia</taxon>
        <taxon>Candidatus Cloacimonadales</taxon>
        <taxon>Candidatus Cloacimonadaceae</taxon>
        <taxon>Candidatus Cloacimonas</taxon>
    </lineage>
</organism>
<evidence type="ECO:0000256" key="5">
    <source>
        <dbReference type="ARBA" id="ARBA00023136"/>
    </source>
</evidence>
<feature type="transmembrane region" description="Helical" evidence="6">
    <location>
        <begin position="445"/>
        <end position="465"/>
    </location>
</feature>
<protein>
    <recommendedName>
        <fullName evidence="9">Polysaccharide biosynthesis protein C-terminal domain-containing protein</fullName>
    </recommendedName>
</protein>
<feature type="transmembrane region" description="Helical" evidence="6">
    <location>
        <begin position="353"/>
        <end position="376"/>
    </location>
</feature>
<dbReference type="InterPro" id="IPR050833">
    <property type="entry name" value="Poly_Biosynth_Transport"/>
</dbReference>
<dbReference type="OrthoDB" id="3249502at2"/>
<evidence type="ECO:0008006" key="9">
    <source>
        <dbReference type="Google" id="ProtNLM"/>
    </source>
</evidence>
<comment type="subcellular location">
    <subcellularLocation>
        <location evidence="1">Cell membrane</location>
        <topology evidence="1">Multi-pass membrane protein</topology>
    </subcellularLocation>
</comment>
<feature type="transmembrane region" description="Helical" evidence="6">
    <location>
        <begin position="320"/>
        <end position="341"/>
    </location>
</feature>
<feature type="transmembrane region" description="Helical" evidence="6">
    <location>
        <begin position="174"/>
        <end position="192"/>
    </location>
</feature>
<evidence type="ECO:0000313" key="8">
    <source>
        <dbReference type="Proteomes" id="UP000002019"/>
    </source>
</evidence>
<evidence type="ECO:0000313" key="7">
    <source>
        <dbReference type="EMBL" id="CAO80538.1"/>
    </source>
</evidence>
<dbReference type="RefSeq" id="WP_015424398.1">
    <property type="nucleotide sequence ID" value="NC_020449.1"/>
</dbReference>
<keyword evidence="3 6" id="KW-0812">Transmembrane</keyword>
<dbReference type="GO" id="GO:0005886">
    <property type="term" value="C:plasma membrane"/>
    <property type="evidence" value="ECO:0007669"/>
    <property type="project" value="UniProtKB-SubCell"/>
</dbReference>
<feature type="transmembrane region" description="Helical" evidence="6">
    <location>
        <begin position="12"/>
        <end position="32"/>
    </location>
</feature>
<feature type="transmembrane region" description="Helical" evidence="6">
    <location>
        <begin position="291"/>
        <end position="308"/>
    </location>
</feature>
<keyword evidence="2" id="KW-1003">Cell membrane</keyword>
<evidence type="ECO:0000256" key="6">
    <source>
        <dbReference type="SAM" id="Phobius"/>
    </source>
</evidence>
<dbReference type="STRING" id="459349.CLOAM0654"/>
<feature type="transmembrane region" description="Helical" evidence="6">
    <location>
        <begin position="382"/>
        <end position="407"/>
    </location>
</feature>
<dbReference type="eggNOG" id="COG2244">
    <property type="taxonomic scope" value="Bacteria"/>
</dbReference>
<feature type="transmembrane region" description="Helical" evidence="6">
    <location>
        <begin position="419"/>
        <end position="439"/>
    </location>
</feature>
<dbReference type="PANTHER" id="PTHR30250:SF11">
    <property type="entry name" value="O-ANTIGEN TRANSPORTER-RELATED"/>
    <property type="match status" value="1"/>
</dbReference>
<feature type="transmembrane region" description="Helical" evidence="6">
    <location>
        <begin position="38"/>
        <end position="61"/>
    </location>
</feature>
<evidence type="ECO:0000256" key="2">
    <source>
        <dbReference type="ARBA" id="ARBA00022475"/>
    </source>
</evidence>
<accession>B0VGS9</accession>
<dbReference type="EMBL" id="CU466930">
    <property type="protein sequence ID" value="CAO80538.1"/>
    <property type="molecule type" value="Genomic_DNA"/>
</dbReference>
<keyword evidence="8" id="KW-1185">Reference proteome</keyword>
<evidence type="ECO:0000256" key="4">
    <source>
        <dbReference type="ARBA" id="ARBA00022989"/>
    </source>
</evidence>
<dbReference type="Pfam" id="PF13440">
    <property type="entry name" value="Polysacc_synt_3"/>
    <property type="match status" value="1"/>
</dbReference>
<feature type="transmembrane region" description="Helical" evidence="6">
    <location>
        <begin position="208"/>
        <end position="228"/>
    </location>
</feature>
<name>B0VGS9_CLOAI</name>
<evidence type="ECO:0000256" key="1">
    <source>
        <dbReference type="ARBA" id="ARBA00004651"/>
    </source>
</evidence>
<keyword evidence="5 6" id="KW-0472">Membrane</keyword>
<dbReference type="HOGENOM" id="CLU_547147_0_0_0"/>
<reference evidence="7 8" key="1">
    <citation type="journal article" date="2008" name="J. Bacteriol.">
        <title>'Candidatus Cloacamonas acidaminovorans': genome sequence reconstruction provides a first glimpse of a new bacterial division.</title>
        <authorList>
            <person name="Pelletier E."/>
            <person name="Kreimeyer A."/>
            <person name="Bocs S."/>
            <person name="Rouy Z."/>
            <person name="Gyapay G."/>
            <person name="Chouari R."/>
            <person name="Riviere D."/>
            <person name="Ganesan A."/>
            <person name="Daegelen P."/>
            <person name="Sghir A."/>
            <person name="Cohen G.N."/>
            <person name="Medigue C."/>
            <person name="Weissenbach J."/>
            <person name="Le Paslier D."/>
        </authorList>
    </citation>
    <scope>NUCLEOTIDE SEQUENCE [LARGE SCALE GENOMIC DNA]</scope>
    <source>
        <strain evidence="8">Evry</strain>
    </source>
</reference>
<dbReference type="Proteomes" id="UP000002019">
    <property type="component" value="Chromosome"/>
</dbReference>
<feature type="transmembrane region" description="Helical" evidence="6">
    <location>
        <begin position="248"/>
        <end position="270"/>
    </location>
</feature>
<evidence type="ECO:0000256" key="3">
    <source>
        <dbReference type="ARBA" id="ARBA00022692"/>
    </source>
</evidence>
<dbReference type="KEGG" id="caci:CLOAM0654"/>
<dbReference type="AlphaFoldDB" id="B0VGS9"/>
<feature type="transmembrane region" description="Helical" evidence="6">
    <location>
        <begin position="82"/>
        <end position="102"/>
    </location>
</feature>
<feature type="transmembrane region" description="Helical" evidence="6">
    <location>
        <begin position="150"/>
        <end position="168"/>
    </location>
</feature>